<dbReference type="PANTHER" id="PTHR11011">
    <property type="entry name" value="MALE STERILITY PROTEIN 2-RELATED"/>
    <property type="match status" value="1"/>
</dbReference>
<comment type="function">
    <text evidence="1">Catalyzes the reduction of fatty acyl-CoA to fatty alcohols.</text>
</comment>
<dbReference type="GO" id="GO:0080019">
    <property type="term" value="F:alcohol-forming very long-chain fatty acyl-CoA reductase activity"/>
    <property type="evidence" value="ECO:0007669"/>
    <property type="project" value="InterPro"/>
</dbReference>
<protein>
    <recommendedName>
        <fullName evidence="1">Fatty acyl-CoA reductase</fullName>
        <ecNumber evidence="1">1.2.1.84</ecNumber>
    </recommendedName>
</protein>
<keyword evidence="1" id="KW-0443">Lipid metabolism</keyword>
<comment type="similarity">
    <text evidence="1">Belongs to the fatty acyl-CoA reductase family.</text>
</comment>
<comment type="catalytic activity">
    <reaction evidence="1">
        <text>a long-chain fatty acyl-CoA + 2 NADPH + 2 H(+) = a long-chain primary fatty alcohol + 2 NADP(+) + CoA</text>
        <dbReference type="Rhea" id="RHEA:52716"/>
        <dbReference type="ChEBI" id="CHEBI:15378"/>
        <dbReference type="ChEBI" id="CHEBI:57287"/>
        <dbReference type="ChEBI" id="CHEBI:57783"/>
        <dbReference type="ChEBI" id="CHEBI:58349"/>
        <dbReference type="ChEBI" id="CHEBI:77396"/>
        <dbReference type="ChEBI" id="CHEBI:83139"/>
        <dbReference type="EC" id="1.2.1.84"/>
    </reaction>
</comment>
<dbReference type="InterPro" id="IPR013120">
    <property type="entry name" value="FAR_NAD-bd"/>
</dbReference>
<reference evidence="3 4" key="1">
    <citation type="submission" date="2020-12" db="EMBL/GenBank/DDBJ databases">
        <title>Concerted genomic and epigenomic changes stabilize Arabidopsis allopolyploids.</title>
        <authorList>
            <person name="Chen Z."/>
        </authorList>
    </citation>
    <scope>NUCLEOTIDE SEQUENCE [LARGE SCALE GENOMIC DNA]</scope>
    <source>
        <strain evidence="3">Allo738</strain>
        <tissue evidence="3">Leaf</tissue>
    </source>
</reference>
<dbReference type="Pfam" id="PF07993">
    <property type="entry name" value="NAD_binding_4"/>
    <property type="match status" value="1"/>
</dbReference>
<keyword evidence="1" id="KW-0560">Oxidoreductase</keyword>
<dbReference type="GO" id="GO:0102965">
    <property type="term" value="F:alcohol-forming long-chain fatty acyl-CoA reductase activity"/>
    <property type="evidence" value="ECO:0007669"/>
    <property type="project" value="UniProtKB-EC"/>
</dbReference>
<keyword evidence="1" id="KW-0444">Lipid biosynthesis</keyword>
<dbReference type="EC" id="1.2.1.84" evidence="1"/>
<dbReference type="EMBL" id="JAEFBK010000003">
    <property type="protein sequence ID" value="KAG7629145.1"/>
    <property type="molecule type" value="Genomic_DNA"/>
</dbReference>
<proteinExistence type="inferred from homology"/>
<comment type="caution">
    <text evidence="3">The sequence shown here is derived from an EMBL/GenBank/DDBJ whole genome shotgun (WGS) entry which is preliminary data.</text>
</comment>
<keyword evidence="1" id="KW-0521">NADP</keyword>
<dbReference type="AlphaFoldDB" id="A0A8T2EYH0"/>
<sequence length="154" mass="17409">MATVDLGSVRLFSFCFLAREKLSVTGKIVLVIKANDQEAAKKRLYFQFHPSILSKLLPVVEDIAEDNLGVDSETSLKISEEIDIIISSAATTTFDDSLWNFTGPWRIYSDACQRGNNLRERESDITLSIKGKKKLKYFVAMAKLYEPYAFFQAP</sequence>
<dbReference type="Proteomes" id="UP000694240">
    <property type="component" value="Chromosome 3"/>
</dbReference>
<dbReference type="InterPro" id="IPR026055">
    <property type="entry name" value="FAR"/>
</dbReference>
<name>A0A8T2EYH0_9BRAS</name>
<gene>
    <name evidence="3" type="ORF">ISN45_At03g053090</name>
</gene>
<dbReference type="GO" id="GO:0010345">
    <property type="term" value="P:suberin biosynthetic process"/>
    <property type="evidence" value="ECO:0007669"/>
    <property type="project" value="TreeGrafter"/>
</dbReference>
<dbReference type="GO" id="GO:0035336">
    <property type="term" value="P:long-chain fatty-acyl-CoA metabolic process"/>
    <property type="evidence" value="ECO:0007669"/>
    <property type="project" value="TreeGrafter"/>
</dbReference>
<evidence type="ECO:0000313" key="4">
    <source>
        <dbReference type="Proteomes" id="UP000694240"/>
    </source>
</evidence>
<organism evidence="3 4">
    <name type="scientific">Arabidopsis thaliana x Arabidopsis arenosa</name>
    <dbReference type="NCBI Taxonomy" id="1240361"/>
    <lineage>
        <taxon>Eukaryota</taxon>
        <taxon>Viridiplantae</taxon>
        <taxon>Streptophyta</taxon>
        <taxon>Embryophyta</taxon>
        <taxon>Tracheophyta</taxon>
        <taxon>Spermatophyta</taxon>
        <taxon>Magnoliopsida</taxon>
        <taxon>eudicotyledons</taxon>
        <taxon>Gunneridae</taxon>
        <taxon>Pentapetalae</taxon>
        <taxon>rosids</taxon>
        <taxon>malvids</taxon>
        <taxon>Brassicales</taxon>
        <taxon>Brassicaceae</taxon>
        <taxon>Camelineae</taxon>
        <taxon>Arabidopsis</taxon>
    </lineage>
</organism>
<evidence type="ECO:0000256" key="1">
    <source>
        <dbReference type="RuleBase" id="RU363097"/>
    </source>
</evidence>
<keyword evidence="4" id="KW-1185">Reference proteome</keyword>
<dbReference type="PANTHER" id="PTHR11011:SF66">
    <property type="entry name" value="FATTY ACYL-COA REDUCTASE 6, CHLOROPLASTIC"/>
    <property type="match status" value="1"/>
</dbReference>
<evidence type="ECO:0000313" key="3">
    <source>
        <dbReference type="EMBL" id="KAG7629145.1"/>
    </source>
</evidence>
<evidence type="ECO:0000259" key="2">
    <source>
        <dbReference type="Pfam" id="PF07993"/>
    </source>
</evidence>
<accession>A0A8T2EYH0</accession>
<feature type="domain" description="Thioester reductase (TE)" evidence="2">
    <location>
        <begin position="22"/>
        <end position="98"/>
    </location>
</feature>